<gene>
    <name evidence="1" type="ORF">H0235_010554</name>
</gene>
<sequence>MESVRQWGLERIRYIAGSSSEIDRTRWKPNRSGYGACCIVLSRDLTPLHPPQGACQQLVSLGKLASRVPAVVLVKSTRRSPTDVQHFLQIGSIAPFFFGASQLLFLSLEAKTLDYLDFHNKRRPPPSDAPVRQGN</sequence>
<evidence type="ECO:0000313" key="2">
    <source>
        <dbReference type="Proteomes" id="UP000600918"/>
    </source>
</evidence>
<reference evidence="1" key="1">
    <citation type="journal article" date="2020" name="G3 (Bethesda)">
        <title>High-Quality Assemblies for Three Invasive Social Wasps from the &lt;i&gt;Vespula&lt;/i&gt; Genus.</title>
        <authorList>
            <person name="Harrop T.W.R."/>
            <person name="Guhlin J."/>
            <person name="McLaughlin G.M."/>
            <person name="Permina E."/>
            <person name="Stockwell P."/>
            <person name="Gilligan J."/>
            <person name="Le Lec M.F."/>
            <person name="Gruber M.A.M."/>
            <person name="Quinn O."/>
            <person name="Lovegrove M."/>
            <person name="Duncan E.J."/>
            <person name="Remnant E.J."/>
            <person name="Van Eeckhoven J."/>
            <person name="Graham B."/>
            <person name="Knapp R.A."/>
            <person name="Langford K.W."/>
            <person name="Kronenberg Z."/>
            <person name="Press M.O."/>
            <person name="Eacker S.M."/>
            <person name="Wilson-Rankin E.E."/>
            <person name="Purcell J."/>
            <person name="Lester P.J."/>
            <person name="Dearden P.K."/>
        </authorList>
    </citation>
    <scope>NUCLEOTIDE SEQUENCE</scope>
    <source>
        <strain evidence="1">Volc-1</strain>
    </source>
</reference>
<dbReference type="AlphaFoldDB" id="A0A834NXJ3"/>
<dbReference type="Proteomes" id="UP000600918">
    <property type="component" value="Unassembled WGS sequence"/>
</dbReference>
<proteinExistence type="predicted"/>
<dbReference type="EMBL" id="JACSDY010000009">
    <property type="protein sequence ID" value="KAF7420257.1"/>
    <property type="molecule type" value="Genomic_DNA"/>
</dbReference>
<name>A0A834NXJ3_VESPE</name>
<protein>
    <submittedName>
        <fullName evidence="1">Uncharacterized protein</fullName>
    </submittedName>
</protein>
<organism evidence="1 2">
    <name type="scientific">Vespula pensylvanica</name>
    <name type="common">Western yellow jacket</name>
    <name type="synonym">Wasp</name>
    <dbReference type="NCBI Taxonomy" id="30213"/>
    <lineage>
        <taxon>Eukaryota</taxon>
        <taxon>Metazoa</taxon>
        <taxon>Ecdysozoa</taxon>
        <taxon>Arthropoda</taxon>
        <taxon>Hexapoda</taxon>
        <taxon>Insecta</taxon>
        <taxon>Pterygota</taxon>
        <taxon>Neoptera</taxon>
        <taxon>Endopterygota</taxon>
        <taxon>Hymenoptera</taxon>
        <taxon>Apocrita</taxon>
        <taxon>Aculeata</taxon>
        <taxon>Vespoidea</taxon>
        <taxon>Vespidae</taxon>
        <taxon>Vespinae</taxon>
        <taxon>Vespula</taxon>
    </lineage>
</organism>
<comment type="caution">
    <text evidence="1">The sequence shown here is derived from an EMBL/GenBank/DDBJ whole genome shotgun (WGS) entry which is preliminary data.</text>
</comment>
<keyword evidence="2" id="KW-1185">Reference proteome</keyword>
<evidence type="ECO:0000313" key="1">
    <source>
        <dbReference type="EMBL" id="KAF7420257.1"/>
    </source>
</evidence>
<accession>A0A834NXJ3</accession>